<protein>
    <submittedName>
        <fullName evidence="1">Uncharacterized protein</fullName>
    </submittedName>
</protein>
<proteinExistence type="predicted"/>
<name>A0A8T3ANZ9_DENNO</name>
<dbReference type="Proteomes" id="UP000829196">
    <property type="component" value="Unassembled WGS sequence"/>
</dbReference>
<evidence type="ECO:0000313" key="1">
    <source>
        <dbReference type="EMBL" id="KAI0495885.1"/>
    </source>
</evidence>
<sequence>MNVILSDLKYVLYDSIVLYDFVRSVRFLFTPYDSVCAVKSDSCRASRVKLLSDASIVHVDFVVVENEIGSPVLPLYASEVGKLNCGINIKASLSCADAVGVPRDLSMDVVPSGLPISPIQDLWYLMVLWMMMRRPPASLCWLSWLATWVFQFFAWWTQGCVGMTVTNGWSVPGCGVGAGGASILESVYDSYPALLVFVGF</sequence>
<reference evidence="1" key="1">
    <citation type="journal article" date="2022" name="Front. Genet.">
        <title>Chromosome-Scale Assembly of the Dendrobium nobile Genome Provides Insights Into the Molecular Mechanism of the Biosynthesis of the Medicinal Active Ingredient of Dendrobium.</title>
        <authorList>
            <person name="Xu Q."/>
            <person name="Niu S.-C."/>
            <person name="Li K.-L."/>
            <person name="Zheng P.-J."/>
            <person name="Zhang X.-J."/>
            <person name="Jia Y."/>
            <person name="Liu Y."/>
            <person name="Niu Y.-X."/>
            <person name="Yu L.-H."/>
            <person name="Chen D.-F."/>
            <person name="Zhang G.-Q."/>
        </authorList>
    </citation>
    <scope>NUCLEOTIDE SEQUENCE</scope>
    <source>
        <tissue evidence="1">Leaf</tissue>
    </source>
</reference>
<keyword evidence="2" id="KW-1185">Reference proteome</keyword>
<evidence type="ECO:0000313" key="2">
    <source>
        <dbReference type="Proteomes" id="UP000829196"/>
    </source>
</evidence>
<gene>
    <name evidence="1" type="ORF">KFK09_022192</name>
</gene>
<accession>A0A8T3ANZ9</accession>
<organism evidence="1 2">
    <name type="scientific">Dendrobium nobile</name>
    <name type="common">Orchid</name>
    <dbReference type="NCBI Taxonomy" id="94219"/>
    <lineage>
        <taxon>Eukaryota</taxon>
        <taxon>Viridiplantae</taxon>
        <taxon>Streptophyta</taxon>
        <taxon>Embryophyta</taxon>
        <taxon>Tracheophyta</taxon>
        <taxon>Spermatophyta</taxon>
        <taxon>Magnoliopsida</taxon>
        <taxon>Liliopsida</taxon>
        <taxon>Asparagales</taxon>
        <taxon>Orchidaceae</taxon>
        <taxon>Epidendroideae</taxon>
        <taxon>Malaxideae</taxon>
        <taxon>Dendrobiinae</taxon>
        <taxon>Dendrobium</taxon>
    </lineage>
</organism>
<dbReference type="AlphaFoldDB" id="A0A8T3ANZ9"/>
<comment type="caution">
    <text evidence="1">The sequence shown here is derived from an EMBL/GenBank/DDBJ whole genome shotgun (WGS) entry which is preliminary data.</text>
</comment>
<dbReference type="EMBL" id="JAGYWB010000016">
    <property type="protein sequence ID" value="KAI0495885.1"/>
    <property type="molecule type" value="Genomic_DNA"/>
</dbReference>